<accession>A0AAW3ZT91</accession>
<dbReference type="InterPro" id="IPR022134">
    <property type="entry name" value="DUF3667"/>
</dbReference>
<feature type="transmembrane region" description="Helical" evidence="2">
    <location>
        <begin position="362"/>
        <end position="382"/>
    </location>
</feature>
<keyword evidence="2" id="KW-0812">Transmembrane</keyword>
<dbReference type="Pfam" id="PF12412">
    <property type="entry name" value="DUF3667"/>
    <property type="match status" value="1"/>
</dbReference>
<feature type="transmembrane region" description="Helical" evidence="2">
    <location>
        <begin position="257"/>
        <end position="275"/>
    </location>
</feature>
<dbReference type="RefSeq" id="WP_192031166.1">
    <property type="nucleotide sequence ID" value="NZ_JACYTR010000063.1"/>
</dbReference>
<sequence>MPSFSHPAPPMPSSTPRPSHCQNCGADMYGDHCWQCGQPVKGLVRHFSSIIGDFLDSVFDLDARVPRTLGPLMFKPGYLSLQYFQGHRVRYVSPVRLFVFLCIISFFLLKFSFDADLSNKSDIASATTVAEAEAVRDRQSAALRATLERMKPEQPGRTQVERALQRTEREAEQRIAWLKQRDLALSNGLPVPPEPTDKPDIRFGDQPWHPTDNPLRFEAMPDGFNDMINRWVGRGQQNIERIQQDPGLLKDAFLENLPQTFIVLLPLFALLLKLTYVFKRRLYMEHLIVALHGHAFLCVAVLALAGLEALARAAGESSAVAALCRFLEVLLWIWMPVYLWLSQKRVYGQGWLMTSLKFGFVGMCYLLLLAIGVSASILISVVTL</sequence>
<keyword evidence="4" id="KW-1185">Reference proteome</keyword>
<protein>
    <submittedName>
        <fullName evidence="3">DUF3667 domain-containing protein</fullName>
    </submittedName>
</protein>
<feature type="transmembrane region" description="Helical" evidence="2">
    <location>
        <begin position="287"/>
        <end position="307"/>
    </location>
</feature>
<dbReference type="AlphaFoldDB" id="A0AAW3ZT91"/>
<feature type="region of interest" description="Disordered" evidence="1">
    <location>
        <begin position="188"/>
        <end position="207"/>
    </location>
</feature>
<reference evidence="3 4" key="1">
    <citation type="submission" date="2020-09" db="EMBL/GenBank/DDBJ databases">
        <title>Pseudoxanthomonas sp. CAU 1598 isolated from sand of Yaerae Beach.</title>
        <authorList>
            <person name="Kim W."/>
        </authorList>
    </citation>
    <scope>NUCLEOTIDE SEQUENCE [LARGE SCALE GENOMIC DNA]</scope>
    <source>
        <strain evidence="3 4">CAU 1598</strain>
    </source>
</reference>
<gene>
    <name evidence="3" type="ORF">IFO71_18515</name>
</gene>
<feature type="transmembrane region" description="Helical" evidence="2">
    <location>
        <begin position="319"/>
        <end position="341"/>
    </location>
</feature>
<keyword evidence="2" id="KW-0472">Membrane</keyword>
<evidence type="ECO:0000256" key="1">
    <source>
        <dbReference type="SAM" id="MobiDB-lite"/>
    </source>
</evidence>
<evidence type="ECO:0000313" key="3">
    <source>
        <dbReference type="EMBL" id="MBD8527744.1"/>
    </source>
</evidence>
<evidence type="ECO:0000256" key="2">
    <source>
        <dbReference type="SAM" id="Phobius"/>
    </source>
</evidence>
<comment type="caution">
    <text evidence="3">The sequence shown here is derived from an EMBL/GenBank/DDBJ whole genome shotgun (WGS) entry which is preliminary data.</text>
</comment>
<evidence type="ECO:0000313" key="4">
    <source>
        <dbReference type="Proteomes" id="UP000613768"/>
    </source>
</evidence>
<name>A0AAW3ZT91_9GAMM</name>
<proteinExistence type="predicted"/>
<dbReference type="Proteomes" id="UP000613768">
    <property type="component" value="Unassembled WGS sequence"/>
</dbReference>
<keyword evidence="2" id="KW-1133">Transmembrane helix</keyword>
<organism evidence="3 4">
    <name type="scientific">Pseudomarimonas arenosa</name>
    <dbReference type="NCBI Taxonomy" id="2774145"/>
    <lineage>
        <taxon>Bacteria</taxon>
        <taxon>Pseudomonadati</taxon>
        <taxon>Pseudomonadota</taxon>
        <taxon>Gammaproteobacteria</taxon>
        <taxon>Lysobacterales</taxon>
        <taxon>Lysobacteraceae</taxon>
        <taxon>Pseudomarimonas</taxon>
    </lineage>
</organism>
<dbReference type="EMBL" id="JACYTR010000063">
    <property type="protein sequence ID" value="MBD8527744.1"/>
    <property type="molecule type" value="Genomic_DNA"/>
</dbReference>